<dbReference type="InterPro" id="IPR029058">
    <property type="entry name" value="AB_hydrolase_fold"/>
</dbReference>
<dbReference type="AlphaFoldDB" id="A0A9W8TMJ9"/>
<protein>
    <recommendedName>
        <fullName evidence="4">Putative phospholipase</fullName>
        <ecNumber evidence="4">3.1.1.47</ecNumber>
    </recommendedName>
</protein>
<gene>
    <name evidence="6" type="ORF">NPX13_g3717</name>
</gene>
<evidence type="ECO:0000256" key="4">
    <source>
        <dbReference type="PIRNR" id="PIRNR018169"/>
    </source>
</evidence>
<proteinExistence type="inferred from homology"/>
<dbReference type="EC" id="3.1.1.47" evidence="4"/>
<dbReference type="Gene3D" id="3.40.50.1820">
    <property type="entry name" value="alpha/beta hydrolase"/>
    <property type="match status" value="1"/>
</dbReference>
<dbReference type="Pfam" id="PF03403">
    <property type="entry name" value="PAF-AH_p_II"/>
    <property type="match status" value="1"/>
</dbReference>
<keyword evidence="2 4" id="KW-0442">Lipid degradation</keyword>
<accession>A0A9W8TMJ9</accession>
<keyword evidence="3 4" id="KW-0443">Lipid metabolism</keyword>
<feature type="active site" description="Charge relay system" evidence="5">
    <location>
        <position position="366"/>
    </location>
</feature>
<dbReference type="Proteomes" id="UP001148614">
    <property type="component" value="Unassembled WGS sequence"/>
</dbReference>
<dbReference type="EMBL" id="JANPWZ010000479">
    <property type="protein sequence ID" value="KAJ3576394.1"/>
    <property type="molecule type" value="Genomic_DNA"/>
</dbReference>
<organism evidence="6 7">
    <name type="scientific">Xylaria arbuscula</name>
    <dbReference type="NCBI Taxonomy" id="114810"/>
    <lineage>
        <taxon>Eukaryota</taxon>
        <taxon>Fungi</taxon>
        <taxon>Dikarya</taxon>
        <taxon>Ascomycota</taxon>
        <taxon>Pezizomycotina</taxon>
        <taxon>Sordariomycetes</taxon>
        <taxon>Xylariomycetidae</taxon>
        <taxon>Xylariales</taxon>
        <taxon>Xylariaceae</taxon>
        <taxon>Xylaria</taxon>
    </lineage>
</organism>
<evidence type="ECO:0000256" key="3">
    <source>
        <dbReference type="ARBA" id="ARBA00023098"/>
    </source>
</evidence>
<reference evidence="6" key="1">
    <citation type="submission" date="2022-07" db="EMBL/GenBank/DDBJ databases">
        <title>Genome Sequence of Xylaria arbuscula.</title>
        <authorList>
            <person name="Buettner E."/>
        </authorList>
    </citation>
    <scope>NUCLEOTIDE SEQUENCE</scope>
    <source>
        <strain evidence="6">VT107</strain>
    </source>
</reference>
<dbReference type="SUPFAM" id="SSF53474">
    <property type="entry name" value="alpha/beta-Hydrolases"/>
    <property type="match status" value="1"/>
</dbReference>
<keyword evidence="7" id="KW-1185">Reference proteome</keyword>
<dbReference type="VEuPathDB" id="FungiDB:F4678DRAFT_427735"/>
<dbReference type="PANTHER" id="PTHR10272">
    <property type="entry name" value="PLATELET-ACTIVATING FACTOR ACETYLHYDROLASE"/>
    <property type="match status" value="1"/>
</dbReference>
<sequence>MYSGPYPVGAIDIESPVSHPRVVDTTRFKDSNEKPFELQTVLFTLYYPAVHGKSHAKKHRWIPKPVSVTAKGYAKFAHISNFLADAIFTGALRTVAGGIKIPAKVDASLAELAPPVASHPDTRQSQELEKVASIEEYGHPIIVFSHGMASSRTDYTHYAGEMASRGFIVVMLEHRDGSCPGSIVMTDGQMQPKFTFKRSEVESAEGEELEADDFNRAQLSFREAEIEEAVRVLRDINDGKGAEIFKQNLREEGQELADWAGRLNVNEMVMAGHSFGATGALQALKGGPTEKRPFIGAIVLDPGKQSGRLNHDIDVPLLVVHSNSWSSKHSVFYGRAHFDVVRALVEENNDKRGNPSWFMTSLGTSHPSVTDAPILEPTLLSWTTGAKIDVHEGLRQYVHLSEDFLWFLKHGEKRNLLAEKAEFPEYDAGKGFGIWKPGQGDNEKEGGQWWDWRKYWQVHVSPHKDHTSKAFDI</sequence>
<evidence type="ECO:0000256" key="5">
    <source>
        <dbReference type="PIRSR" id="PIRSR018169-1"/>
    </source>
</evidence>
<dbReference type="PANTHER" id="PTHR10272:SF11">
    <property type="entry name" value="PHOSPHOLIPASE-RELATED"/>
    <property type="match status" value="1"/>
</dbReference>
<comment type="caution">
    <text evidence="6">The sequence shown here is derived from an EMBL/GenBank/DDBJ whole genome shotgun (WGS) entry which is preliminary data.</text>
</comment>
<dbReference type="InterPro" id="IPR016715">
    <property type="entry name" value="PAF_acetylhydro_eukaryote"/>
</dbReference>
<keyword evidence="1 4" id="KW-0378">Hydrolase</keyword>
<comment type="catalytic activity">
    <reaction evidence="4">
        <text>a 1-O-alkyl-2-acetyl-sn-glycero-3-phosphocholine + H2O = a 1-O-alkyl-sn-glycero-3-phosphocholine + acetate + H(+)</text>
        <dbReference type="Rhea" id="RHEA:17777"/>
        <dbReference type="ChEBI" id="CHEBI:15377"/>
        <dbReference type="ChEBI" id="CHEBI:15378"/>
        <dbReference type="ChEBI" id="CHEBI:30089"/>
        <dbReference type="ChEBI" id="CHEBI:30909"/>
        <dbReference type="ChEBI" id="CHEBI:36707"/>
        <dbReference type="EC" id="3.1.1.47"/>
    </reaction>
</comment>
<evidence type="ECO:0000313" key="6">
    <source>
        <dbReference type="EMBL" id="KAJ3576394.1"/>
    </source>
</evidence>
<evidence type="ECO:0000256" key="2">
    <source>
        <dbReference type="ARBA" id="ARBA00022963"/>
    </source>
</evidence>
<comment type="similarity">
    <text evidence="4">Belongs to the serine esterase family.</text>
</comment>
<name>A0A9W8TMJ9_9PEZI</name>
<feature type="active site" description="Nucleophile" evidence="5">
    <location>
        <position position="274"/>
    </location>
</feature>
<dbReference type="GO" id="GO:0003847">
    <property type="term" value="F:1-alkyl-2-acetylglycerophosphocholine esterase activity"/>
    <property type="evidence" value="ECO:0007669"/>
    <property type="project" value="UniProtKB-UniRule"/>
</dbReference>
<feature type="active site" description="Charge relay system" evidence="5">
    <location>
        <position position="301"/>
    </location>
</feature>
<dbReference type="GO" id="GO:0016042">
    <property type="term" value="P:lipid catabolic process"/>
    <property type="evidence" value="ECO:0007669"/>
    <property type="project" value="UniProtKB-KW"/>
</dbReference>
<evidence type="ECO:0000256" key="1">
    <source>
        <dbReference type="ARBA" id="ARBA00022801"/>
    </source>
</evidence>
<evidence type="ECO:0000313" key="7">
    <source>
        <dbReference type="Proteomes" id="UP001148614"/>
    </source>
</evidence>
<dbReference type="PIRSF" id="PIRSF018169">
    <property type="entry name" value="PAF_acetylhydrolase"/>
    <property type="match status" value="1"/>
</dbReference>